<gene>
    <name evidence="11" type="ORF">EXY23_03025</name>
</gene>
<keyword evidence="12" id="KW-1185">Reference proteome</keyword>
<reference evidence="11 12" key="1">
    <citation type="submission" date="2019-03" db="EMBL/GenBank/DDBJ databases">
        <title>Paracraurococcus aquatilis NE82 genome sequence.</title>
        <authorList>
            <person name="Zhao Y."/>
            <person name="Du Z."/>
        </authorList>
    </citation>
    <scope>NUCLEOTIDE SEQUENCE [LARGE SCALE GENOMIC DNA]</scope>
    <source>
        <strain evidence="11 12">NE82</strain>
    </source>
</reference>
<name>A0A4R4DY67_9PROT</name>
<dbReference type="FunFam" id="1.10.8.640:FF:000001">
    <property type="entry name" value="Cytochrome c-type biogenesis protein"/>
    <property type="match status" value="1"/>
</dbReference>
<dbReference type="GO" id="GO:0017004">
    <property type="term" value="P:cytochrome complex assembly"/>
    <property type="evidence" value="ECO:0007669"/>
    <property type="project" value="UniProtKB-KW"/>
</dbReference>
<dbReference type="InterPro" id="IPR051263">
    <property type="entry name" value="C-type_cytochrome_biogenesis"/>
</dbReference>
<keyword evidence="9" id="KW-0812">Transmembrane</keyword>
<dbReference type="RefSeq" id="WP_132284396.1">
    <property type="nucleotide sequence ID" value="NZ_SKBM01000002.1"/>
</dbReference>
<evidence type="ECO:0000256" key="3">
    <source>
        <dbReference type="ARBA" id="ARBA00022723"/>
    </source>
</evidence>
<evidence type="ECO:0000256" key="5">
    <source>
        <dbReference type="ARBA" id="ARBA00022748"/>
    </source>
</evidence>
<feature type="transmembrane region" description="Helical" evidence="9">
    <location>
        <begin position="105"/>
        <end position="124"/>
    </location>
</feature>
<evidence type="ECO:0000256" key="4">
    <source>
        <dbReference type="ARBA" id="ARBA00022729"/>
    </source>
</evidence>
<dbReference type="OrthoDB" id="9804975at2"/>
<evidence type="ECO:0000256" key="2">
    <source>
        <dbReference type="ARBA" id="ARBA00022617"/>
    </source>
</evidence>
<keyword evidence="9" id="KW-0472">Membrane</keyword>
<comment type="similarity">
    <text evidence="1 9">Belongs to the CcmH/CycL/Ccl2/NrfF family.</text>
</comment>
<dbReference type="PANTHER" id="PTHR47870">
    <property type="entry name" value="CYTOCHROME C-TYPE BIOGENESIS PROTEIN CCMH"/>
    <property type="match status" value="1"/>
</dbReference>
<dbReference type="EMBL" id="SKBM01000002">
    <property type="protein sequence ID" value="TCZ66068.1"/>
    <property type="molecule type" value="Genomic_DNA"/>
</dbReference>
<dbReference type="GO" id="GO:0005886">
    <property type="term" value="C:plasma membrane"/>
    <property type="evidence" value="ECO:0007669"/>
    <property type="project" value="TreeGrafter"/>
</dbReference>
<keyword evidence="9" id="KW-1133">Transmembrane helix</keyword>
<evidence type="ECO:0000313" key="11">
    <source>
        <dbReference type="EMBL" id="TCZ66068.1"/>
    </source>
</evidence>
<evidence type="ECO:0000256" key="8">
    <source>
        <dbReference type="ARBA" id="ARBA00060491"/>
    </source>
</evidence>
<dbReference type="Gene3D" id="1.10.8.640">
    <property type="entry name" value="Cytochrome C biogenesis protein"/>
    <property type="match status" value="1"/>
</dbReference>
<accession>A0A4R4DY67</accession>
<sequence>MRIAAALLGLALLSAPALAAVSDPAEMLRDPAQEERAREIGRELRCMVCQNQSIEDSDADLARDLRRIVREQVAAGRGSDDILRYLHDRYGDFVLLRPPVKPETYILWGAPVIALGIGLTMILAGRRRRPGAAAPAELSAAERARLNSIEDSRSP</sequence>
<dbReference type="PANTHER" id="PTHR47870:SF1">
    <property type="entry name" value="CYTOCHROME C-TYPE BIOGENESIS PROTEIN CCMH"/>
    <property type="match status" value="1"/>
</dbReference>
<proteinExistence type="inferred from homology"/>
<keyword evidence="5" id="KW-0201">Cytochrome c-type biogenesis</keyword>
<comment type="function">
    <text evidence="7">Required for the biogenesis of c-type cytochromes. Possible subunit of a heme lyase.</text>
</comment>
<keyword evidence="3 9" id="KW-0479">Metal-binding</keyword>
<keyword evidence="4 9" id="KW-0732">Signal</keyword>
<dbReference type="GO" id="GO:0046872">
    <property type="term" value="F:metal ion binding"/>
    <property type="evidence" value="ECO:0007669"/>
    <property type="project" value="UniProtKB-KW"/>
</dbReference>
<evidence type="ECO:0000256" key="9">
    <source>
        <dbReference type="RuleBase" id="RU364112"/>
    </source>
</evidence>
<evidence type="ECO:0000259" key="10">
    <source>
        <dbReference type="Pfam" id="PF03918"/>
    </source>
</evidence>
<feature type="chain" id="PRO_5021038573" description="Cytochrome c-type biogenesis protein" evidence="9">
    <location>
        <begin position="20"/>
        <end position="155"/>
    </location>
</feature>
<dbReference type="Pfam" id="PF03918">
    <property type="entry name" value="CcmH"/>
    <property type="match status" value="1"/>
</dbReference>
<dbReference type="InterPro" id="IPR038297">
    <property type="entry name" value="CcmH/CycL/NrfF/Ccl2_sf"/>
</dbReference>
<dbReference type="InterPro" id="IPR005616">
    <property type="entry name" value="CcmH/CycL/Ccl2/NrfF_N"/>
</dbReference>
<feature type="domain" description="CcmH/CycL/Ccl2/NrfF N-terminal" evidence="10">
    <location>
        <begin position="10"/>
        <end position="148"/>
    </location>
</feature>
<keyword evidence="6 9" id="KW-0408">Iron</keyword>
<comment type="caution">
    <text evidence="11">The sequence shown here is derived from an EMBL/GenBank/DDBJ whole genome shotgun (WGS) entry which is preliminary data.</text>
</comment>
<evidence type="ECO:0000256" key="7">
    <source>
        <dbReference type="ARBA" id="ARBA00037230"/>
    </source>
</evidence>
<evidence type="ECO:0000313" key="12">
    <source>
        <dbReference type="Proteomes" id="UP000295023"/>
    </source>
</evidence>
<dbReference type="CDD" id="cd16378">
    <property type="entry name" value="CcmH_N"/>
    <property type="match status" value="1"/>
</dbReference>
<evidence type="ECO:0000256" key="1">
    <source>
        <dbReference type="ARBA" id="ARBA00010342"/>
    </source>
</evidence>
<feature type="signal peptide" evidence="9">
    <location>
        <begin position="1"/>
        <end position="19"/>
    </location>
</feature>
<organism evidence="11 12">
    <name type="scientific">Roseicella aquatilis</name>
    <dbReference type="NCBI Taxonomy" id="2527868"/>
    <lineage>
        <taxon>Bacteria</taxon>
        <taxon>Pseudomonadati</taxon>
        <taxon>Pseudomonadota</taxon>
        <taxon>Alphaproteobacteria</taxon>
        <taxon>Acetobacterales</taxon>
        <taxon>Roseomonadaceae</taxon>
        <taxon>Roseicella</taxon>
    </lineage>
</organism>
<dbReference type="Proteomes" id="UP000295023">
    <property type="component" value="Unassembled WGS sequence"/>
</dbReference>
<keyword evidence="2 9" id="KW-0349">Heme</keyword>
<dbReference type="AlphaFoldDB" id="A0A4R4DY67"/>
<protein>
    <recommendedName>
        <fullName evidence="9">Cytochrome c-type biogenesis protein</fullName>
    </recommendedName>
</protein>
<evidence type="ECO:0000256" key="6">
    <source>
        <dbReference type="ARBA" id="ARBA00023004"/>
    </source>
</evidence>
<comment type="subcellular location">
    <subcellularLocation>
        <location evidence="8">Membrane</location>
        <topology evidence="8">Single-pass membrane protein</topology>
        <orientation evidence="8">Periplasmic side</orientation>
    </subcellularLocation>
</comment>